<dbReference type="Proteomes" id="UP000499080">
    <property type="component" value="Unassembled WGS sequence"/>
</dbReference>
<accession>A0A4Y2V7C0</accession>
<gene>
    <name evidence="1" type="ORF">AVEN_168125_1</name>
</gene>
<keyword evidence="2" id="KW-1185">Reference proteome</keyword>
<dbReference type="EMBL" id="BGPR01043039">
    <property type="protein sequence ID" value="GBO19560.1"/>
    <property type="molecule type" value="Genomic_DNA"/>
</dbReference>
<evidence type="ECO:0000313" key="1">
    <source>
        <dbReference type="EMBL" id="GBO19560.1"/>
    </source>
</evidence>
<evidence type="ECO:0000313" key="2">
    <source>
        <dbReference type="Proteomes" id="UP000499080"/>
    </source>
</evidence>
<organism evidence="1 2">
    <name type="scientific">Araneus ventricosus</name>
    <name type="common">Orbweaver spider</name>
    <name type="synonym">Epeira ventricosa</name>
    <dbReference type="NCBI Taxonomy" id="182803"/>
    <lineage>
        <taxon>Eukaryota</taxon>
        <taxon>Metazoa</taxon>
        <taxon>Ecdysozoa</taxon>
        <taxon>Arthropoda</taxon>
        <taxon>Chelicerata</taxon>
        <taxon>Arachnida</taxon>
        <taxon>Araneae</taxon>
        <taxon>Araneomorphae</taxon>
        <taxon>Entelegynae</taxon>
        <taxon>Araneoidea</taxon>
        <taxon>Araneidae</taxon>
        <taxon>Araneus</taxon>
    </lineage>
</organism>
<name>A0A4Y2V7C0_ARAVE</name>
<protein>
    <submittedName>
        <fullName evidence="1">Uncharacterized protein</fullName>
    </submittedName>
</protein>
<dbReference type="AlphaFoldDB" id="A0A4Y2V7C0"/>
<proteinExistence type="predicted"/>
<sequence length="88" mass="10072">MEVARQATFRPLLTFRFRPYGTGDLTGKYRSPGSRYLTCSPRLNVWGRATTEMQCDWWWLIVVMSDYCVKGVSLPRSSTAISDIGIDM</sequence>
<comment type="caution">
    <text evidence="1">The sequence shown here is derived from an EMBL/GenBank/DDBJ whole genome shotgun (WGS) entry which is preliminary data.</text>
</comment>
<reference evidence="1 2" key="1">
    <citation type="journal article" date="2019" name="Sci. Rep.">
        <title>Orb-weaving spider Araneus ventricosus genome elucidates the spidroin gene catalogue.</title>
        <authorList>
            <person name="Kono N."/>
            <person name="Nakamura H."/>
            <person name="Ohtoshi R."/>
            <person name="Moran D.A.P."/>
            <person name="Shinohara A."/>
            <person name="Yoshida Y."/>
            <person name="Fujiwara M."/>
            <person name="Mori M."/>
            <person name="Tomita M."/>
            <person name="Arakawa K."/>
        </authorList>
    </citation>
    <scope>NUCLEOTIDE SEQUENCE [LARGE SCALE GENOMIC DNA]</scope>
</reference>